<evidence type="ECO:0000256" key="4">
    <source>
        <dbReference type="ARBA" id="ARBA00022723"/>
    </source>
</evidence>
<dbReference type="SUPFAM" id="SSF81665">
    <property type="entry name" value="Calcium ATPase, transmembrane domain M"/>
    <property type="match status" value="1"/>
</dbReference>
<feature type="compositionally biased region" description="Polar residues" evidence="11">
    <location>
        <begin position="111"/>
        <end position="128"/>
    </location>
</feature>
<dbReference type="Pfam" id="PF00122">
    <property type="entry name" value="E1-E2_ATPase"/>
    <property type="match status" value="1"/>
</dbReference>
<proteinExistence type="inferred from homology"/>
<evidence type="ECO:0000256" key="8">
    <source>
        <dbReference type="ARBA" id="ARBA00022989"/>
    </source>
</evidence>
<feature type="transmembrane region" description="Helical" evidence="10">
    <location>
        <begin position="766"/>
        <end position="787"/>
    </location>
</feature>
<dbReference type="SUPFAM" id="SSF55008">
    <property type="entry name" value="HMA, heavy metal-associated domain"/>
    <property type="match status" value="1"/>
</dbReference>
<keyword evidence="4 10" id="KW-0479">Metal-binding</keyword>
<dbReference type="SUPFAM" id="SSF81653">
    <property type="entry name" value="Calcium ATPase, transduction domain A"/>
    <property type="match status" value="1"/>
</dbReference>
<dbReference type="STRING" id="39966.A0A369JD14"/>
<dbReference type="Gene3D" id="2.70.150.10">
    <property type="entry name" value="Calcium-transporting ATPase, cytoplasmic transduction domain A"/>
    <property type="match status" value="1"/>
</dbReference>
<dbReference type="NCBIfam" id="TIGR01525">
    <property type="entry name" value="ATPase-IB_hvy"/>
    <property type="match status" value="1"/>
</dbReference>
<evidence type="ECO:0000256" key="7">
    <source>
        <dbReference type="ARBA" id="ARBA00022967"/>
    </source>
</evidence>
<feature type="domain" description="P-type ATPase A" evidence="12">
    <location>
        <begin position="644"/>
        <end position="711"/>
    </location>
</feature>
<dbReference type="Pfam" id="PF00702">
    <property type="entry name" value="Hydrolase"/>
    <property type="match status" value="1"/>
</dbReference>
<dbReference type="InterPro" id="IPR036412">
    <property type="entry name" value="HAD-like_sf"/>
</dbReference>
<feature type="transmembrane region" description="Helical" evidence="10">
    <location>
        <begin position="499"/>
        <end position="519"/>
    </location>
</feature>
<feature type="transmembrane region" description="Helical" evidence="10">
    <location>
        <begin position="1140"/>
        <end position="1165"/>
    </location>
</feature>
<sequence>MTSGIDIEPDTKSERCTSGSCCSMNSDPSVQSKQSSTCPAVEERPRDNDSCYRGTRGVSAMQDNYVNSKPSEPVDDNDDCSCCADSIKDADKGEVEATPDAQGSDCHENCCSPNRDSGNRSPESTAGDNCSCCSEAKEENPADWTLAKACGVKNDCSEGCCAPIPSPSLDDSCSCCSNSENKEDEKEEEVSEAGAKEENSVHELPNSPCDALDAQDDCAEGCCSPNPGTATNEACECCLKADKEREKEDEADGVIVSIVSIAGDMPTAPLTIPSSSIRRRRRPTRDCCETSSCCNKAERTRSRLRPHFRWRRNQRLPCCSSLDNYPSAVISSSDSLKPDTEEKALKLFIGGMDCPACTPRVERVMKSLGLADVDYVGAWASCKYMTDIHDPESIRKKVASATGFLCTIANIRHGERTLRLSFAGNFAPPTLTALQTYFGGEQLIEPVSKTDFRFIIDRQASKNVYIACLERGWKVTPVNDDDDREAADRALLLDLRWSIGRLIFSIFLTVPVLVLAWSPGFEEHLLVRGSVALALATLILGFGAGRIITGAIRTVVVYHQLDADVLISLSSLSAYLYSVVSYAYNVATHSAVLDSYFETSSLLITLILFGRLVSTYTITAARRSASALLTAPPQVDIAHIYDTQTQQTQDIHTALLDAGDIVLVYPGELVPSDGTVTRGAAEVDESLVTGEALPVLKSPGAQAIAGTHLLGSSPSIPSSTTSLAMSTALQIRLARPTQSNTLASLRRLAAEARSSRAPVQDLADRVAGYLVPLALLASSITFLAWGLALRYARGTSSGAAVAGALGYAVAVLALSCPCALALCVPLVVLCARRVCERRGVLVPGGGAVLQVARGVKHVVFDKTGTLTTGRMRVVEATVFGSGESNGEALVRALVDGIEHPVARAVGRHLSASVGSTEIVDLADRQIIAGKGIQASLGGSILRGGSASWCNATANSAVTAMIEGGKSVFVVALGDTPLAAFGLEDDLRPESIGVVGELLRRGIRVSILSGDHQRAVDAICARLQISPGAIEAKGGCSPEEKRDFVRMASWGSVCKDEEGDIGSTQAVRSRGIGIGYQKESIVMFVGDGSNDTAALSQADVGVSLASGTTIAMGAADVIIVSGGLRGVLEIMGMSGVTWRRIVIGLAWAVLYNLLAVVLGSGMLVVVRVEPRWAGLGEFASVAPVVMLAYSVWWMKGDFWA</sequence>
<comment type="similarity">
    <text evidence="2 10">Belongs to the cation transport ATPase (P-type) (TC 3.A.3) family. Type IB subfamily.</text>
</comment>
<feature type="transmembrane region" description="Helical" evidence="10">
    <location>
        <begin position="565"/>
        <end position="584"/>
    </location>
</feature>
<dbReference type="Gene3D" id="3.40.50.1000">
    <property type="entry name" value="HAD superfamily/HAD-like"/>
    <property type="match status" value="1"/>
</dbReference>
<dbReference type="GO" id="GO:0005507">
    <property type="term" value="F:copper ion binding"/>
    <property type="evidence" value="ECO:0007669"/>
    <property type="project" value="TreeGrafter"/>
</dbReference>
<feature type="region of interest" description="Disordered" evidence="11">
    <location>
        <begin position="186"/>
        <end position="207"/>
    </location>
</feature>
<feature type="transmembrane region" description="Helical" evidence="10">
    <location>
        <begin position="807"/>
        <end position="831"/>
    </location>
</feature>
<evidence type="ECO:0000256" key="10">
    <source>
        <dbReference type="RuleBase" id="RU362081"/>
    </source>
</evidence>
<dbReference type="GO" id="GO:0005524">
    <property type="term" value="F:ATP binding"/>
    <property type="evidence" value="ECO:0007669"/>
    <property type="project" value="UniProtKB-UniRule"/>
</dbReference>
<reference evidence="13" key="1">
    <citation type="submission" date="2018-04" db="EMBL/GenBank/DDBJ databases">
        <title>Whole genome sequencing of Hypsizygus marmoreus.</title>
        <authorList>
            <person name="Choi I.-G."/>
            <person name="Min B."/>
            <person name="Kim J.-G."/>
            <person name="Kim S."/>
            <person name="Oh Y.-L."/>
            <person name="Kong W.-S."/>
            <person name="Park H."/>
            <person name="Jeong J."/>
            <person name="Song E.-S."/>
        </authorList>
    </citation>
    <scope>NUCLEOTIDE SEQUENCE [LARGE SCALE GENOMIC DNA]</scope>
    <source>
        <strain evidence="13">51987-8</strain>
    </source>
</reference>
<protein>
    <submittedName>
        <fullName evidence="13">P-type cation-transporting ATPase</fullName>
    </submittedName>
</protein>
<feature type="region of interest" description="Disordered" evidence="11">
    <location>
        <begin position="93"/>
        <end position="135"/>
    </location>
</feature>
<dbReference type="PRINTS" id="PR00119">
    <property type="entry name" value="CATATPASE"/>
</dbReference>
<dbReference type="PANTHER" id="PTHR43520">
    <property type="entry name" value="ATP7, ISOFORM B"/>
    <property type="match status" value="1"/>
</dbReference>
<evidence type="ECO:0000256" key="1">
    <source>
        <dbReference type="ARBA" id="ARBA00004141"/>
    </source>
</evidence>
<dbReference type="Proteomes" id="UP000076154">
    <property type="component" value="Unassembled WGS sequence"/>
</dbReference>
<gene>
    <name evidence="13" type="primary">PCA1</name>
    <name evidence="13" type="ORF">Hypma_001107</name>
</gene>
<feature type="compositionally biased region" description="Basic and acidic residues" evidence="11">
    <location>
        <begin position="41"/>
        <end position="50"/>
    </location>
</feature>
<comment type="subcellular location">
    <subcellularLocation>
        <location evidence="1">Membrane</location>
        <topology evidence="1">Multi-pass membrane protein</topology>
    </subcellularLocation>
</comment>
<keyword evidence="3 10" id="KW-0812">Transmembrane</keyword>
<keyword evidence="7" id="KW-1278">Translocase</keyword>
<dbReference type="AlphaFoldDB" id="A0A369JD14"/>
<keyword evidence="6 10" id="KW-0067">ATP-binding</keyword>
<evidence type="ECO:0000256" key="6">
    <source>
        <dbReference type="ARBA" id="ARBA00022840"/>
    </source>
</evidence>
<keyword evidence="14" id="KW-1185">Reference proteome</keyword>
<dbReference type="InterPro" id="IPR023298">
    <property type="entry name" value="ATPase_P-typ_TM_dom_sf"/>
</dbReference>
<feature type="transmembrane region" description="Helical" evidence="10">
    <location>
        <begin position="525"/>
        <end position="544"/>
    </location>
</feature>
<keyword evidence="8 10" id="KW-1133">Transmembrane helix</keyword>
<dbReference type="GO" id="GO:0055070">
    <property type="term" value="P:copper ion homeostasis"/>
    <property type="evidence" value="ECO:0007669"/>
    <property type="project" value="TreeGrafter"/>
</dbReference>
<feature type="compositionally biased region" description="Polar residues" evidence="11">
    <location>
        <begin position="16"/>
        <end position="38"/>
    </location>
</feature>
<dbReference type="InterPro" id="IPR023299">
    <property type="entry name" value="ATPase_P-typ_cyto_dom_N"/>
</dbReference>
<comment type="caution">
    <text evidence="13">The sequence shown here is derived from an EMBL/GenBank/DDBJ whole genome shotgun (WGS) entry which is preliminary data.</text>
</comment>
<dbReference type="InterPro" id="IPR036163">
    <property type="entry name" value="HMA_dom_sf"/>
</dbReference>
<dbReference type="SUPFAM" id="SSF56784">
    <property type="entry name" value="HAD-like"/>
    <property type="match status" value="1"/>
</dbReference>
<accession>A0A369JD14</accession>
<evidence type="ECO:0000256" key="11">
    <source>
        <dbReference type="SAM" id="MobiDB-lite"/>
    </source>
</evidence>
<dbReference type="InterPro" id="IPR023214">
    <property type="entry name" value="HAD_sf"/>
</dbReference>
<evidence type="ECO:0000256" key="3">
    <source>
        <dbReference type="ARBA" id="ARBA00022692"/>
    </source>
</evidence>
<keyword evidence="9 10" id="KW-0472">Membrane</keyword>
<dbReference type="PROSITE" id="PS00154">
    <property type="entry name" value="ATPASE_E1_E2"/>
    <property type="match status" value="1"/>
</dbReference>
<feature type="compositionally biased region" description="Polar residues" evidence="11">
    <location>
        <begin position="61"/>
        <end position="70"/>
    </location>
</feature>
<dbReference type="InterPro" id="IPR008250">
    <property type="entry name" value="ATPase_P-typ_transduc_dom_A_sf"/>
</dbReference>
<dbReference type="PROSITE" id="PS01229">
    <property type="entry name" value="COF_2"/>
    <property type="match status" value="1"/>
</dbReference>
<evidence type="ECO:0000313" key="13">
    <source>
        <dbReference type="EMBL" id="RDB17613.1"/>
    </source>
</evidence>
<dbReference type="InterPro" id="IPR018303">
    <property type="entry name" value="ATPase_P-typ_P_site"/>
</dbReference>
<dbReference type="InterPro" id="IPR027256">
    <property type="entry name" value="P-typ_ATPase_IB"/>
</dbReference>
<dbReference type="EMBL" id="LUEZ02000110">
    <property type="protein sequence ID" value="RDB17613.1"/>
    <property type="molecule type" value="Genomic_DNA"/>
</dbReference>
<evidence type="ECO:0000259" key="12">
    <source>
        <dbReference type="Pfam" id="PF00122"/>
    </source>
</evidence>
<dbReference type="GO" id="GO:0016020">
    <property type="term" value="C:membrane"/>
    <property type="evidence" value="ECO:0007669"/>
    <property type="project" value="UniProtKB-SubCell"/>
</dbReference>
<evidence type="ECO:0000313" key="14">
    <source>
        <dbReference type="Proteomes" id="UP000076154"/>
    </source>
</evidence>
<evidence type="ECO:0000256" key="9">
    <source>
        <dbReference type="ARBA" id="ARBA00023136"/>
    </source>
</evidence>
<feature type="region of interest" description="Disordered" evidence="11">
    <location>
        <begin position="1"/>
        <end position="78"/>
    </location>
</feature>
<name>A0A369JD14_HYPMA</name>
<dbReference type="GO" id="GO:0043682">
    <property type="term" value="F:P-type divalent copper transporter activity"/>
    <property type="evidence" value="ECO:0007669"/>
    <property type="project" value="TreeGrafter"/>
</dbReference>
<keyword evidence="5 10" id="KW-0547">Nucleotide-binding</keyword>
<dbReference type="OrthoDB" id="432719at2759"/>
<dbReference type="InterPro" id="IPR059000">
    <property type="entry name" value="ATPase_P-type_domA"/>
</dbReference>
<feature type="transmembrane region" description="Helical" evidence="10">
    <location>
        <begin position="1171"/>
        <end position="1193"/>
    </location>
</feature>
<dbReference type="InParanoid" id="A0A369JD14"/>
<organism evidence="13 14">
    <name type="scientific">Hypsizygus marmoreus</name>
    <name type="common">White beech mushroom</name>
    <name type="synonym">Agaricus marmoreus</name>
    <dbReference type="NCBI Taxonomy" id="39966"/>
    <lineage>
        <taxon>Eukaryota</taxon>
        <taxon>Fungi</taxon>
        <taxon>Dikarya</taxon>
        <taxon>Basidiomycota</taxon>
        <taxon>Agaricomycotina</taxon>
        <taxon>Agaricomycetes</taxon>
        <taxon>Agaricomycetidae</taxon>
        <taxon>Agaricales</taxon>
        <taxon>Tricholomatineae</taxon>
        <taxon>Lyophyllaceae</taxon>
        <taxon>Hypsizygus</taxon>
    </lineage>
</organism>
<evidence type="ECO:0000256" key="2">
    <source>
        <dbReference type="ARBA" id="ARBA00006024"/>
    </source>
</evidence>
<evidence type="ECO:0000256" key="5">
    <source>
        <dbReference type="ARBA" id="ARBA00022741"/>
    </source>
</evidence>
<dbReference type="PANTHER" id="PTHR43520:SF8">
    <property type="entry name" value="P-TYPE CU(+) TRANSPORTER"/>
    <property type="match status" value="1"/>
</dbReference>
<dbReference type="Gene3D" id="3.40.1110.10">
    <property type="entry name" value="Calcium-transporting ATPase, cytoplasmic domain N"/>
    <property type="match status" value="1"/>
</dbReference>